<reference evidence="3" key="1">
    <citation type="submission" date="2021-04" db="EMBL/GenBank/DDBJ databases">
        <title>Genome based classification of Actinospica acidithermotolerans sp. nov., an actinobacterium isolated from an Indonesian hot spring.</title>
        <authorList>
            <person name="Kusuma A.B."/>
            <person name="Putra K.E."/>
            <person name="Nafisah S."/>
            <person name="Loh J."/>
            <person name="Nouioui I."/>
            <person name="Goodfellow M."/>
        </authorList>
    </citation>
    <scope>NUCLEOTIDE SEQUENCE</scope>
    <source>
        <strain evidence="3">CSCA 57</strain>
    </source>
</reference>
<sequence length="212" mass="22966">MTVMAGFASSIFLPLSGWLNDAYGWREAIAILAVAHRLVAIPLHLLERKSPDSQARARAQADEPMTVDDGTVIIRAAVRHWEFWLFAASFVVEACALVAVGVLRVAMPRALTRVRRDDGRSARRALRHRPAGEHRGDQAHVHRRDNRGGLPGPGTRRGDAPVHLDGSTNGVIACVPAFGRGLGVPTNARPALLAERYGTTAYATLSAAWVCR</sequence>
<comment type="caution">
    <text evidence="3">The sequence shown here is derived from an EMBL/GenBank/DDBJ whole genome shotgun (WGS) entry which is preliminary data.</text>
</comment>
<dbReference type="RefSeq" id="WP_212532386.1">
    <property type="nucleotide sequence ID" value="NZ_JAGSOG010000241.1"/>
</dbReference>
<evidence type="ECO:0000313" key="3">
    <source>
        <dbReference type="EMBL" id="MBR7837925.1"/>
    </source>
</evidence>
<evidence type="ECO:0000313" key="4">
    <source>
        <dbReference type="Proteomes" id="UP000675781"/>
    </source>
</evidence>
<proteinExistence type="predicted"/>
<protein>
    <recommendedName>
        <fullName evidence="5">MFS transporter</fullName>
    </recommendedName>
</protein>
<dbReference type="Gene3D" id="1.20.1250.20">
    <property type="entry name" value="MFS general substrate transporter like domains"/>
    <property type="match status" value="1"/>
</dbReference>
<evidence type="ECO:0000256" key="1">
    <source>
        <dbReference type="SAM" id="MobiDB-lite"/>
    </source>
</evidence>
<dbReference type="InterPro" id="IPR036259">
    <property type="entry name" value="MFS_trans_sf"/>
</dbReference>
<gene>
    <name evidence="3" type="ORF">KDL01_31930</name>
</gene>
<name>A0A941EUJ3_9ACTN</name>
<keyword evidence="2" id="KW-0472">Membrane</keyword>
<feature type="compositionally biased region" description="Basic and acidic residues" evidence="1">
    <location>
        <begin position="130"/>
        <end position="140"/>
    </location>
</feature>
<keyword evidence="2" id="KW-0812">Transmembrane</keyword>
<keyword evidence="2" id="KW-1133">Transmembrane helix</keyword>
<evidence type="ECO:0000256" key="2">
    <source>
        <dbReference type="SAM" id="Phobius"/>
    </source>
</evidence>
<organism evidence="3 4">
    <name type="scientific">Actinospica durhamensis</name>
    <dbReference type="NCBI Taxonomy" id="1508375"/>
    <lineage>
        <taxon>Bacteria</taxon>
        <taxon>Bacillati</taxon>
        <taxon>Actinomycetota</taxon>
        <taxon>Actinomycetes</taxon>
        <taxon>Catenulisporales</taxon>
        <taxon>Actinospicaceae</taxon>
        <taxon>Actinospica</taxon>
    </lineage>
</organism>
<dbReference type="AlphaFoldDB" id="A0A941EUJ3"/>
<feature type="region of interest" description="Disordered" evidence="1">
    <location>
        <begin position="118"/>
        <end position="162"/>
    </location>
</feature>
<keyword evidence="4" id="KW-1185">Reference proteome</keyword>
<dbReference type="SUPFAM" id="SSF103473">
    <property type="entry name" value="MFS general substrate transporter"/>
    <property type="match status" value="1"/>
</dbReference>
<accession>A0A941EUJ3</accession>
<dbReference type="EMBL" id="JAGSOG010000241">
    <property type="protein sequence ID" value="MBR7837925.1"/>
    <property type="molecule type" value="Genomic_DNA"/>
</dbReference>
<evidence type="ECO:0008006" key="5">
    <source>
        <dbReference type="Google" id="ProtNLM"/>
    </source>
</evidence>
<feature type="transmembrane region" description="Helical" evidence="2">
    <location>
        <begin position="83"/>
        <end position="106"/>
    </location>
</feature>
<dbReference type="Proteomes" id="UP000675781">
    <property type="component" value="Unassembled WGS sequence"/>
</dbReference>